<dbReference type="Gene3D" id="3.30.430.20">
    <property type="entry name" value="Gnk2 domain, C-X8-C-X2-C motif"/>
    <property type="match status" value="2"/>
</dbReference>
<dbReference type="SUPFAM" id="SSF56112">
    <property type="entry name" value="Protein kinase-like (PK-like)"/>
    <property type="match status" value="1"/>
</dbReference>
<evidence type="ECO:0000256" key="3">
    <source>
        <dbReference type="ARBA" id="ARBA00022729"/>
    </source>
</evidence>
<dbReference type="PROSITE" id="PS50011">
    <property type="entry name" value="PROTEIN_KINASE_DOM"/>
    <property type="match status" value="1"/>
</dbReference>
<dbReference type="GO" id="GO:0005524">
    <property type="term" value="F:ATP binding"/>
    <property type="evidence" value="ECO:0007669"/>
    <property type="project" value="UniProtKB-UniRule"/>
</dbReference>
<keyword evidence="10" id="KW-0812">Transmembrane</keyword>
<evidence type="ECO:0000259" key="13">
    <source>
        <dbReference type="PROSITE" id="PS51473"/>
    </source>
</evidence>
<dbReference type="Gene3D" id="1.10.510.10">
    <property type="entry name" value="Transferase(Phosphotransferase) domain 1"/>
    <property type="match status" value="1"/>
</dbReference>
<dbReference type="GO" id="GO:0004674">
    <property type="term" value="F:protein serine/threonine kinase activity"/>
    <property type="evidence" value="ECO:0007669"/>
    <property type="project" value="UniProtKB-KW"/>
</dbReference>
<proteinExistence type="predicted"/>
<evidence type="ECO:0000259" key="12">
    <source>
        <dbReference type="PROSITE" id="PS50011"/>
    </source>
</evidence>
<accession>A0AAD5CP22</accession>
<feature type="chain" id="PRO_5042209109" evidence="11">
    <location>
        <begin position="20"/>
        <end position="537"/>
    </location>
</feature>
<dbReference type="InterPro" id="IPR011009">
    <property type="entry name" value="Kinase-like_dom_sf"/>
</dbReference>
<keyword evidence="7 9" id="KW-0067">ATP-binding</keyword>
<keyword evidence="4" id="KW-0677">Repeat</keyword>
<evidence type="ECO:0000256" key="1">
    <source>
        <dbReference type="ARBA" id="ARBA00022527"/>
    </source>
</evidence>
<feature type="domain" description="Gnk2-homologous" evidence="13">
    <location>
        <begin position="29"/>
        <end position="132"/>
    </location>
</feature>
<evidence type="ECO:0000256" key="8">
    <source>
        <dbReference type="ARBA" id="ARBA00023170"/>
    </source>
</evidence>
<dbReference type="InterPro" id="IPR000719">
    <property type="entry name" value="Prot_kinase_dom"/>
</dbReference>
<keyword evidence="8" id="KW-0675">Receptor</keyword>
<keyword evidence="3 11" id="KW-0732">Signal</keyword>
<keyword evidence="1" id="KW-0723">Serine/threonine-protein kinase</keyword>
<feature type="domain" description="Gnk2-homologous" evidence="13">
    <location>
        <begin position="143"/>
        <end position="249"/>
    </location>
</feature>
<dbReference type="InterPro" id="IPR001245">
    <property type="entry name" value="Ser-Thr/Tyr_kinase_cat_dom"/>
</dbReference>
<dbReference type="AlphaFoldDB" id="A0AAD5CP22"/>
<dbReference type="Pfam" id="PF01657">
    <property type="entry name" value="Stress-antifung"/>
    <property type="match status" value="2"/>
</dbReference>
<evidence type="ECO:0000256" key="10">
    <source>
        <dbReference type="SAM" id="Phobius"/>
    </source>
</evidence>
<dbReference type="PANTHER" id="PTHR47973">
    <property type="entry name" value="CYSTEINE-RICH RECEPTOR-LIKE PROTEIN KINASE 3"/>
    <property type="match status" value="1"/>
</dbReference>
<evidence type="ECO:0000256" key="11">
    <source>
        <dbReference type="SAM" id="SignalP"/>
    </source>
</evidence>
<evidence type="ECO:0000256" key="7">
    <source>
        <dbReference type="ARBA" id="ARBA00022840"/>
    </source>
</evidence>
<evidence type="ECO:0000256" key="9">
    <source>
        <dbReference type="PROSITE-ProRule" id="PRU10141"/>
    </source>
</evidence>
<keyword evidence="10" id="KW-1133">Transmembrane helix</keyword>
<dbReference type="EMBL" id="JAMZMK010007282">
    <property type="protein sequence ID" value="KAI7745337.1"/>
    <property type="molecule type" value="Genomic_DNA"/>
</dbReference>
<evidence type="ECO:0000256" key="4">
    <source>
        <dbReference type="ARBA" id="ARBA00022737"/>
    </source>
</evidence>
<feature type="domain" description="Protein kinase" evidence="12">
    <location>
        <begin position="321"/>
        <end position="537"/>
    </location>
</feature>
<evidence type="ECO:0000256" key="5">
    <source>
        <dbReference type="ARBA" id="ARBA00022741"/>
    </source>
</evidence>
<feature type="transmembrane region" description="Helical" evidence="10">
    <location>
        <begin position="272"/>
        <end position="293"/>
    </location>
</feature>
<keyword evidence="15" id="KW-1185">Reference proteome</keyword>
<name>A0AAD5CP22_AMBAR</name>
<dbReference type="InterPro" id="IPR052059">
    <property type="entry name" value="CR_Ser/Thr_kinase"/>
</dbReference>
<dbReference type="CDD" id="cd23509">
    <property type="entry name" value="Gnk2-like"/>
    <property type="match status" value="2"/>
</dbReference>
<dbReference type="InterPro" id="IPR002902">
    <property type="entry name" value="GNK2"/>
</dbReference>
<keyword evidence="5 9" id="KW-0547">Nucleotide-binding</keyword>
<keyword evidence="2" id="KW-0808">Transferase</keyword>
<dbReference type="Pfam" id="PF07714">
    <property type="entry name" value="PK_Tyr_Ser-Thr"/>
    <property type="match status" value="1"/>
</dbReference>
<feature type="binding site" evidence="9">
    <location>
        <position position="350"/>
    </location>
    <ligand>
        <name>ATP</name>
        <dbReference type="ChEBI" id="CHEBI:30616"/>
    </ligand>
</feature>
<dbReference type="Proteomes" id="UP001206925">
    <property type="component" value="Unassembled WGS sequence"/>
</dbReference>
<evidence type="ECO:0000313" key="15">
    <source>
        <dbReference type="Proteomes" id="UP001206925"/>
    </source>
</evidence>
<dbReference type="PROSITE" id="PS51473">
    <property type="entry name" value="GNK2"/>
    <property type="match status" value="2"/>
</dbReference>
<organism evidence="14 15">
    <name type="scientific">Ambrosia artemisiifolia</name>
    <name type="common">Common ragweed</name>
    <dbReference type="NCBI Taxonomy" id="4212"/>
    <lineage>
        <taxon>Eukaryota</taxon>
        <taxon>Viridiplantae</taxon>
        <taxon>Streptophyta</taxon>
        <taxon>Embryophyta</taxon>
        <taxon>Tracheophyta</taxon>
        <taxon>Spermatophyta</taxon>
        <taxon>Magnoliopsida</taxon>
        <taxon>eudicotyledons</taxon>
        <taxon>Gunneridae</taxon>
        <taxon>Pentapetalae</taxon>
        <taxon>asterids</taxon>
        <taxon>campanulids</taxon>
        <taxon>Asterales</taxon>
        <taxon>Asteraceae</taxon>
        <taxon>Asteroideae</taxon>
        <taxon>Heliantheae alliance</taxon>
        <taxon>Heliantheae</taxon>
        <taxon>Ambrosia</taxon>
    </lineage>
</organism>
<dbReference type="InterPro" id="IPR017441">
    <property type="entry name" value="Protein_kinase_ATP_BS"/>
</dbReference>
<evidence type="ECO:0000256" key="2">
    <source>
        <dbReference type="ARBA" id="ARBA00022679"/>
    </source>
</evidence>
<dbReference type="InterPro" id="IPR038408">
    <property type="entry name" value="GNK2_sf"/>
</dbReference>
<evidence type="ECO:0000256" key="6">
    <source>
        <dbReference type="ARBA" id="ARBA00022777"/>
    </source>
</evidence>
<dbReference type="PROSITE" id="PS00107">
    <property type="entry name" value="PROTEIN_KINASE_ATP"/>
    <property type="match status" value="1"/>
</dbReference>
<reference evidence="14" key="1">
    <citation type="submission" date="2022-06" db="EMBL/GenBank/DDBJ databases">
        <title>Uncovering the hologenomic basis of an extraordinary plant invasion.</title>
        <authorList>
            <person name="Bieker V.C."/>
            <person name="Martin M.D."/>
            <person name="Gilbert T."/>
            <person name="Hodgins K."/>
            <person name="Battlay P."/>
            <person name="Petersen B."/>
            <person name="Wilson J."/>
        </authorList>
    </citation>
    <scope>NUCLEOTIDE SEQUENCE</scope>
    <source>
        <strain evidence="14">AA19_3_7</strain>
        <tissue evidence="14">Leaf</tissue>
    </source>
</reference>
<sequence length="537" mass="59548">MSTSVVVVIILVVTGLSVAQPSTKTTNTNTPLIYYCGSYYPMSTAVFFRNLNLTFSQLRSQLSNAGIYNAQAQNMVNGDAVYGVAQCRNYLVSAECLACFDVAVSALEPCGSANGAHVFLDNCYLRFENYNEFYNNPQSNQDVDVTEICGNESTSQPVTAFNQAVQELLSDIIVATPRTSDFYIASTRQLTSGANATIYAIAQCFKNAGQAICKNCLSTAYEKLYSCVPASEARAINVACFMRYSEFPFFQNNQTINLIPFLGTGSSSKSGIVIGVSSSAGLVLLFLALFFWYRRWKKSKTVGKGAQCYRYQDLKLATNNFSEEYLIGKGGYGQVFKAIIDGGIVVAVKKINVGLKAKKEFENEVNLISDVRHRNLILQLGWCIDGPELLLVLEYIPHGSLDKGYTSPEYAMRGHLSEKVDTYSFGIVVLEVISGVSCSDVKYSGPRMEYLLDHAWQLYEKGIHIKLVDEAIDPNEYVEENVMNIIEIALMCTQSAALRPTMSEIYLMLSGEPRQRQRQMSKPTFINADRRIYKVGS</sequence>
<feature type="signal peptide" evidence="11">
    <location>
        <begin position="1"/>
        <end position="19"/>
    </location>
</feature>
<keyword evidence="10" id="KW-0472">Membrane</keyword>
<dbReference type="Gene3D" id="3.30.200.20">
    <property type="entry name" value="Phosphorylase Kinase, domain 1"/>
    <property type="match status" value="1"/>
</dbReference>
<comment type="caution">
    <text evidence="14">The sequence shown here is derived from an EMBL/GenBank/DDBJ whole genome shotgun (WGS) entry which is preliminary data.</text>
</comment>
<protein>
    <submittedName>
        <fullName evidence="14">Uncharacterized protein</fullName>
    </submittedName>
</protein>
<evidence type="ECO:0000313" key="14">
    <source>
        <dbReference type="EMBL" id="KAI7745337.1"/>
    </source>
</evidence>
<keyword evidence="6" id="KW-0418">Kinase</keyword>
<gene>
    <name evidence="14" type="ORF">M8C21_033811</name>
</gene>